<dbReference type="OrthoDB" id="5582002at2759"/>
<keyword evidence="4" id="KW-1185">Reference proteome</keyword>
<evidence type="ECO:0000256" key="2">
    <source>
        <dbReference type="SAM" id="Phobius"/>
    </source>
</evidence>
<dbReference type="STRING" id="1314785.A0A165HU51"/>
<organism evidence="3 4">
    <name type="scientific">Laetiporus sulphureus 93-53</name>
    <dbReference type="NCBI Taxonomy" id="1314785"/>
    <lineage>
        <taxon>Eukaryota</taxon>
        <taxon>Fungi</taxon>
        <taxon>Dikarya</taxon>
        <taxon>Basidiomycota</taxon>
        <taxon>Agaricomycotina</taxon>
        <taxon>Agaricomycetes</taxon>
        <taxon>Polyporales</taxon>
        <taxon>Laetiporus</taxon>
    </lineage>
</organism>
<keyword evidence="2" id="KW-0812">Transmembrane</keyword>
<dbReference type="InParanoid" id="A0A165HU51"/>
<gene>
    <name evidence="3" type="ORF">LAESUDRAFT_720163</name>
</gene>
<keyword evidence="2" id="KW-0472">Membrane</keyword>
<dbReference type="AlphaFoldDB" id="A0A165HU51"/>
<sequence>MDHDRKSVVSSFYGGRRSTDALNADYASPPTNQNHARIDSASSFYNPDRASRAGTGMHGATPTAGYNRSSFFLTGREEPVKGGYDEESMMANRDEGFDIYADFNNQGPRYSAAFVHKDTGYRPVPSPTPYKEQEANPATPGSVELVTVPALGPEWKKSEMREMRSSAKRQEALESFRDKWNAWNRGERGICGPYFTRRTTTYVVFGLCVAVGIVLAFVIPRVPDLYFPSSNPLSNATYPFNSSVQTIFSRSPANFSFPADVSIQFSTSSNYLPLHFTKLEATVFDQSQDRQVATGHLGSTSIPAKAYSTLKIPLNFTYVATNDSDITWLDFYDACRNPAANANDTRPPLQFYLDLDMYILGLPGKKSESITATEAECPITLSLSAA</sequence>
<feature type="transmembrane region" description="Helical" evidence="2">
    <location>
        <begin position="202"/>
        <end position="222"/>
    </location>
</feature>
<evidence type="ECO:0000313" key="4">
    <source>
        <dbReference type="Proteomes" id="UP000076871"/>
    </source>
</evidence>
<feature type="region of interest" description="Disordered" evidence="1">
    <location>
        <begin position="19"/>
        <end position="69"/>
    </location>
</feature>
<accession>A0A165HU51</accession>
<dbReference type="GeneID" id="63824798"/>
<dbReference type="EMBL" id="KV427606">
    <property type="protein sequence ID" value="KZT12189.1"/>
    <property type="molecule type" value="Genomic_DNA"/>
</dbReference>
<evidence type="ECO:0000256" key="1">
    <source>
        <dbReference type="SAM" id="MobiDB-lite"/>
    </source>
</evidence>
<protein>
    <submittedName>
        <fullName evidence="3">Uncharacterized protein</fullName>
    </submittedName>
</protein>
<feature type="compositionally biased region" description="Polar residues" evidence="1">
    <location>
        <begin position="29"/>
        <end position="45"/>
    </location>
</feature>
<proteinExistence type="predicted"/>
<name>A0A165HU51_9APHY</name>
<dbReference type="RefSeq" id="XP_040769837.1">
    <property type="nucleotide sequence ID" value="XM_040907769.1"/>
</dbReference>
<reference evidence="3 4" key="1">
    <citation type="journal article" date="2016" name="Mol. Biol. Evol.">
        <title>Comparative Genomics of Early-Diverging Mushroom-Forming Fungi Provides Insights into the Origins of Lignocellulose Decay Capabilities.</title>
        <authorList>
            <person name="Nagy L.G."/>
            <person name="Riley R."/>
            <person name="Tritt A."/>
            <person name="Adam C."/>
            <person name="Daum C."/>
            <person name="Floudas D."/>
            <person name="Sun H."/>
            <person name="Yadav J.S."/>
            <person name="Pangilinan J."/>
            <person name="Larsson K.H."/>
            <person name="Matsuura K."/>
            <person name="Barry K."/>
            <person name="Labutti K."/>
            <person name="Kuo R."/>
            <person name="Ohm R.A."/>
            <person name="Bhattacharya S.S."/>
            <person name="Shirouzu T."/>
            <person name="Yoshinaga Y."/>
            <person name="Martin F.M."/>
            <person name="Grigoriev I.V."/>
            <person name="Hibbett D.S."/>
        </authorList>
    </citation>
    <scope>NUCLEOTIDE SEQUENCE [LARGE SCALE GENOMIC DNA]</scope>
    <source>
        <strain evidence="3 4">93-53</strain>
    </source>
</reference>
<keyword evidence="2" id="KW-1133">Transmembrane helix</keyword>
<evidence type="ECO:0000313" key="3">
    <source>
        <dbReference type="EMBL" id="KZT12189.1"/>
    </source>
</evidence>
<dbReference type="Proteomes" id="UP000076871">
    <property type="component" value="Unassembled WGS sequence"/>
</dbReference>